<name>A0A128EK05_9BACT</name>
<dbReference type="SUPFAM" id="SSF88713">
    <property type="entry name" value="Glycoside hydrolase/deacetylase"/>
    <property type="match status" value="1"/>
</dbReference>
<dbReference type="InterPro" id="IPR011330">
    <property type="entry name" value="Glyco_hydro/deAcase_b/a-brl"/>
</dbReference>
<protein>
    <submittedName>
        <fullName evidence="4">Polysaccharide deacetylase</fullName>
        <ecNumber evidence="4">3.5.1.-</ecNumber>
    </submittedName>
</protein>
<comment type="subcellular location">
    <subcellularLocation>
        <location evidence="1">Secreted</location>
    </subcellularLocation>
</comment>
<dbReference type="GO" id="GO:0005975">
    <property type="term" value="P:carbohydrate metabolic process"/>
    <property type="evidence" value="ECO:0007669"/>
    <property type="project" value="InterPro"/>
</dbReference>
<evidence type="ECO:0000313" key="4">
    <source>
        <dbReference type="EMBL" id="CZE49086.1"/>
    </source>
</evidence>
<dbReference type="PROSITE" id="PS51677">
    <property type="entry name" value="NODB"/>
    <property type="match status" value="1"/>
</dbReference>
<keyword evidence="2" id="KW-0732">Signal</keyword>
<reference evidence="4 5" key="1">
    <citation type="submission" date="2016-02" db="EMBL/GenBank/DDBJ databases">
        <authorList>
            <consortium name="Pathogen Informatics"/>
        </authorList>
    </citation>
    <scope>NUCLEOTIDE SEQUENCE [LARGE SCALE GENOMIC DNA]</scope>
    <source>
        <strain evidence="4 5">RC20</strain>
    </source>
</reference>
<dbReference type="EC" id="3.5.1.-" evidence="4"/>
<dbReference type="EMBL" id="FIZP01000014">
    <property type="protein sequence ID" value="CZE49086.1"/>
    <property type="molecule type" value="Genomic_DNA"/>
</dbReference>
<evidence type="ECO:0000313" key="5">
    <source>
        <dbReference type="Proteomes" id="UP000069632"/>
    </source>
</evidence>
<evidence type="ECO:0000256" key="1">
    <source>
        <dbReference type="ARBA" id="ARBA00004613"/>
    </source>
</evidence>
<dbReference type="RefSeq" id="WP_075540525.1">
    <property type="nucleotide sequence ID" value="NZ_CP053844.1"/>
</dbReference>
<dbReference type="AlphaFoldDB" id="A0A128EK05"/>
<dbReference type="OrthoDB" id="9776235at2"/>
<evidence type="ECO:0000259" key="3">
    <source>
        <dbReference type="PROSITE" id="PS51677"/>
    </source>
</evidence>
<keyword evidence="4" id="KW-0378">Hydrolase</keyword>
<dbReference type="Proteomes" id="UP000069632">
    <property type="component" value="Unassembled WGS sequence"/>
</dbReference>
<dbReference type="GO" id="GO:0005576">
    <property type="term" value="C:extracellular region"/>
    <property type="evidence" value="ECO:0007669"/>
    <property type="project" value="UniProtKB-SubCell"/>
</dbReference>
<evidence type="ECO:0000256" key="2">
    <source>
        <dbReference type="ARBA" id="ARBA00022729"/>
    </source>
</evidence>
<dbReference type="PANTHER" id="PTHR34216">
    <property type="match status" value="1"/>
</dbReference>
<dbReference type="PANTHER" id="PTHR34216:SF3">
    <property type="entry name" value="POLY-BETA-1,6-N-ACETYL-D-GLUCOSAMINE N-DEACETYLASE"/>
    <property type="match status" value="1"/>
</dbReference>
<keyword evidence="5" id="KW-1185">Reference proteome</keyword>
<proteinExistence type="predicted"/>
<dbReference type="CDD" id="cd10918">
    <property type="entry name" value="CE4_NodB_like_5s_6s"/>
    <property type="match status" value="1"/>
</dbReference>
<dbReference type="GO" id="GO:0016810">
    <property type="term" value="F:hydrolase activity, acting on carbon-nitrogen (but not peptide) bonds"/>
    <property type="evidence" value="ECO:0007669"/>
    <property type="project" value="InterPro"/>
</dbReference>
<dbReference type="Gene3D" id="3.20.20.370">
    <property type="entry name" value="Glycoside hydrolase/deacetylase"/>
    <property type="match status" value="1"/>
</dbReference>
<gene>
    <name evidence="4" type="primary">icaB_2</name>
    <name evidence="4" type="ORF">ERS672216_01742</name>
</gene>
<sequence length="269" mass="31309">MIYILILLIIGFIIFSFRFAWWAKNISYEYPRVLMYHMISRHLPKNKSKFNRLRVKPNEFEKQLCWLKKNGFSSYTLSELILLEKIPLKSVVITFDDGYKDNFTNALPLLQKYGFKATIFIVNNRFDGSWATDKDLNKKSDELNSEEMLSDDDIIQLLKSEIIEIGSHTLNHANLPSLNSDEKFHQINQSKLEFEAKFGINCTAFAYPFGFFDNDSVKCVEKSKFSCATTTVNSVFTPRYSKFEIPRIMISGRQGILSFILKIKKGRSR</sequence>
<organism evidence="4 5">
    <name type="scientific">Campylobacter geochelonis</name>
    <dbReference type="NCBI Taxonomy" id="1780362"/>
    <lineage>
        <taxon>Bacteria</taxon>
        <taxon>Pseudomonadati</taxon>
        <taxon>Campylobacterota</taxon>
        <taxon>Epsilonproteobacteria</taxon>
        <taxon>Campylobacterales</taxon>
        <taxon>Campylobacteraceae</taxon>
        <taxon>Campylobacter</taxon>
    </lineage>
</organism>
<feature type="domain" description="NodB homology" evidence="3">
    <location>
        <begin position="89"/>
        <end position="269"/>
    </location>
</feature>
<dbReference type="InterPro" id="IPR051398">
    <property type="entry name" value="Polysacch_Deacetylase"/>
</dbReference>
<accession>A0A128EK05</accession>
<dbReference type="Pfam" id="PF01522">
    <property type="entry name" value="Polysacc_deac_1"/>
    <property type="match status" value="1"/>
</dbReference>
<dbReference type="InterPro" id="IPR002509">
    <property type="entry name" value="NODB_dom"/>
</dbReference>